<dbReference type="InterPro" id="IPR039047">
    <property type="entry name" value="PHAX"/>
</dbReference>
<evidence type="ECO:0000259" key="12">
    <source>
        <dbReference type="Pfam" id="PF10258"/>
    </source>
</evidence>
<reference evidence="13 14" key="1">
    <citation type="submission" date="2024-08" db="EMBL/GenBank/DDBJ databases">
        <authorList>
            <person name="Cucini C."/>
            <person name="Frati F."/>
        </authorList>
    </citation>
    <scope>NUCLEOTIDE SEQUENCE [LARGE SCALE GENOMIC DNA]</scope>
</reference>
<evidence type="ECO:0000256" key="2">
    <source>
        <dbReference type="ARBA" id="ARBA00004496"/>
    </source>
</evidence>
<feature type="compositionally biased region" description="Low complexity" evidence="11">
    <location>
        <begin position="286"/>
        <end position="300"/>
    </location>
</feature>
<comment type="similarity">
    <text evidence="3">Belongs to the PHAX family.</text>
</comment>
<keyword evidence="9" id="KW-0539">Nucleus</keyword>
<dbReference type="Gene3D" id="1.10.10.1440">
    <property type="entry name" value="PHAX RNA-binding domain"/>
    <property type="match status" value="1"/>
</dbReference>
<evidence type="ECO:0000256" key="4">
    <source>
        <dbReference type="ARBA" id="ARBA00016856"/>
    </source>
</evidence>
<protein>
    <recommendedName>
        <fullName evidence="4">Phosphorylated adapter RNA export protein</fullName>
    </recommendedName>
    <alternativeName>
        <fullName evidence="10">RNA U small nuclear RNA export adapter protein</fullName>
    </alternativeName>
</protein>
<evidence type="ECO:0000256" key="7">
    <source>
        <dbReference type="ARBA" id="ARBA00022884"/>
    </source>
</evidence>
<feature type="region of interest" description="Disordered" evidence="11">
    <location>
        <begin position="1"/>
        <end position="138"/>
    </location>
</feature>
<feature type="domain" description="Phosphorylated adapter RNA export protein RNA-binding" evidence="12">
    <location>
        <begin position="329"/>
        <end position="410"/>
    </location>
</feature>
<feature type="region of interest" description="Disordered" evidence="11">
    <location>
        <begin position="437"/>
        <end position="499"/>
    </location>
</feature>
<feature type="region of interest" description="Disordered" evidence="11">
    <location>
        <begin position="223"/>
        <end position="257"/>
    </location>
</feature>
<keyword evidence="5" id="KW-0813">Transport</keyword>
<proteinExistence type="inferred from homology"/>
<evidence type="ECO:0000256" key="1">
    <source>
        <dbReference type="ARBA" id="ARBA00004123"/>
    </source>
</evidence>
<organism evidence="13 14">
    <name type="scientific">Orchesella dallaii</name>
    <dbReference type="NCBI Taxonomy" id="48710"/>
    <lineage>
        <taxon>Eukaryota</taxon>
        <taxon>Metazoa</taxon>
        <taxon>Ecdysozoa</taxon>
        <taxon>Arthropoda</taxon>
        <taxon>Hexapoda</taxon>
        <taxon>Collembola</taxon>
        <taxon>Entomobryomorpha</taxon>
        <taxon>Entomobryoidea</taxon>
        <taxon>Orchesellidae</taxon>
        <taxon>Orchesellinae</taxon>
        <taxon>Orchesella</taxon>
    </lineage>
</organism>
<name>A0ABP1Q2Z4_9HEXA</name>
<evidence type="ECO:0000256" key="5">
    <source>
        <dbReference type="ARBA" id="ARBA00022448"/>
    </source>
</evidence>
<comment type="subcellular location">
    <subcellularLocation>
        <location evidence="2">Cytoplasm</location>
    </subcellularLocation>
    <subcellularLocation>
        <location evidence="1">Nucleus</location>
    </subcellularLocation>
</comment>
<evidence type="ECO:0000256" key="9">
    <source>
        <dbReference type="ARBA" id="ARBA00023242"/>
    </source>
</evidence>
<dbReference type="InterPro" id="IPR019385">
    <property type="entry name" value="PHAX_RNA-binding_domain"/>
</dbReference>
<keyword evidence="6" id="KW-0963">Cytoplasm</keyword>
<feature type="compositionally biased region" description="Acidic residues" evidence="11">
    <location>
        <begin position="1"/>
        <end position="20"/>
    </location>
</feature>
<dbReference type="PANTHER" id="PTHR13135:SF0">
    <property type="entry name" value="PHOSPHORYLATED ADAPTER RNA EXPORT PROTEIN"/>
    <property type="match status" value="1"/>
</dbReference>
<evidence type="ECO:0000256" key="10">
    <source>
        <dbReference type="ARBA" id="ARBA00030834"/>
    </source>
</evidence>
<comment type="caution">
    <text evidence="13">The sequence shown here is derived from an EMBL/GenBank/DDBJ whole genome shotgun (WGS) entry which is preliminary data.</text>
</comment>
<feature type="region of interest" description="Disordered" evidence="11">
    <location>
        <begin position="274"/>
        <end position="314"/>
    </location>
</feature>
<feature type="compositionally biased region" description="Acidic residues" evidence="11">
    <location>
        <begin position="446"/>
        <end position="455"/>
    </location>
</feature>
<feature type="compositionally biased region" description="Polar residues" evidence="11">
    <location>
        <begin position="75"/>
        <end position="86"/>
    </location>
</feature>
<evidence type="ECO:0000313" key="13">
    <source>
        <dbReference type="EMBL" id="CAL8087174.1"/>
    </source>
</evidence>
<sequence>MMDLEDGELPSSENEGEDYPNPEQSSYKPLEIPDDADYVIVDRPKPSILSSSSSNTPSSGSLSHPPLHHQRPHFAQTNSNARSSGIGQKEYYKDLGVSDLLDSSDKDSSSASDSDSGARNDGKRFRMTSQSQIAANNSNNAVAFGGGISFSEASTTNAFPMTSAPYDFATDDNFGFSHAAEAFRTEATKFQKERKTNPIWSNVIQEEQISTIFDRVKVTGPADVEIERGPESYSFQRPMRQPRPRRPSDSSDISSEGLSDNALHYLRDGFSYDDETEESSEHSLPKSFTSSSVSKSSASRKATKKKRERQKYKRKLINRLKKMKALDLAKYMGDKLKEEKVTLLFRSIEILGKENCIRTFLKTLKIERRGGVMVKNQERRRTGGGVFLYLIRGDRRYPKSQIDLIFREERAYHDKVRKKKLIGKRLKRKAKLEAAKASLETNGMRDEDESDDDDTAVPNPDADGTDTGQFGDDSTQESSIHDKDITEELGSMHCDGSDP</sequence>
<dbReference type="Pfam" id="PF10258">
    <property type="entry name" value="PHAX_RNA-bd"/>
    <property type="match status" value="1"/>
</dbReference>
<evidence type="ECO:0000256" key="8">
    <source>
        <dbReference type="ARBA" id="ARBA00022927"/>
    </source>
</evidence>
<keyword evidence="14" id="KW-1185">Reference proteome</keyword>
<keyword evidence="7" id="KW-0694">RNA-binding</keyword>
<dbReference type="EMBL" id="CAXLJM020000020">
    <property type="protein sequence ID" value="CAL8087174.1"/>
    <property type="molecule type" value="Genomic_DNA"/>
</dbReference>
<gene>
    <name evidence="13" type="ORF">ODALV1_LOCUS6653</name>
</gene>
<evidence type="ECO:0000256" key="6">
    <source>
        <dbReference type="ARBA" id="ARBA00022490"/>
    </source>
</evidence>
<accession>A0ABP1Q2Z4</accession>
<dbReference type="InterPro" id="IPR038092">
    <property type="entry name" value="PHAX_RNA-binding_sf"/>
</dbReference>
<dbReference type="Proteomes" id="UP001642540">
    <property type="component" value="Unassembled WGS sequence"/>
</dbReference>
<feature type="compositionally biased region" description="Polar residues" evidence="11">
    <location>
        <begin position="466"/>
        <end position="478"/>
    </location>
</feature>
<evidence type="ECO:0000313" key="14">
    <source>
        <dbReference type="Proteomes" id="UP001642540"/>
    </source>
</evidence>
<feature type="compositionally biased region" description="Low complexity" evidence="11">
    <location>
        <begin position="47"/>
        <end position="65"/>
    </location>
</feature>
<keyword evidence="8" id="KW-0653">Protein transport</keyword>
<feature type="compositionally biased region" description="Basic residues" evidence="11">
    <location>
        <begin position="301"/>
        <end position="314"/>
    </location>
</feature>
<evidence type="ECO:0000256" key="3">
    <source>
        <dbReference type="ARBA" id="ARBA00006094"/>
    </source>
</evidence>
<dbReference type="PANTHER" id="PTHR13135">
    <property type="entry name" value="CYTOSOLIC RESINIFERATOXIN BINDING PROTEIN RBP-26"/>
    <property type="match status" value="1"/>
</dbReference>
<evidence type="ECO:0000256" key="11">
    <source>
        <dbReference type="SAM" id="MobiDB-lite"/>
    </source>
</evidence>